<reference evidence="2 3" key="1">
    <citation type="submission" date="2020-08" db="EMBL/GenBank/DDBJ databases">
        <title>Sequencing the genomes of 1000 actinobacteria strains.</title>
        <authorList>
            <person name="Klenk H.-P."/>
        </authorList>
    </citation>
    <scope>NUCLEOTIDE SEQUENCE [LARGE SCALE GENOMIC DNA]</scope>
    <source>
        <strain evidence="2 3">DSM 17294</strain>
    </source>
</reference>
<keyword evidence="3" id="KW-1185">Reference proteome</keyword>
<feature type="domain" description="CHAT" evidence="1">
    <location>
        <begin position="635"/>
        <end position="868"/>
    </location>
</feature>
<evidence type="ECO:0000313" key="2">
    <source>
        <dbReference type="EMBL" id="MBB5977802.1"/>
    </source>
</evidence>
<dbReference type="SMART" id="SM00028">
    <property type="entry name" value="TPR"/>
    <property type="match status" value="5"/>
</dbReference>
<evidence type="ECO:0000259" key="1">
    <source>
        <dbReference type="Pfam" id="PF12770"/>
    </source>
</evidence>
<dbReference type="AlphaFoldDB" id="A0A841DH24"/>
<dbReference type="SUPFAM" id="SSF48452">
    <property type="entry name" value="TPR-like"/>
    <property type="match status" value="1"/>
</dbReference>
<sequence>MPMAGGSVEAVKNLLPLALSRPHDAIASARTLLANAPAAVEASIAHQACGIGLRQLGEVTAAVRELRTALRLAERSGRSEREADVLATLGATLGRAGRSREGLARLDRAVELSRGALTGRVLLRRADVLLVLGRHREALDDLRSAITRLRRSGDQVWEARSRNYRGFIQLALGGARRADADFAVAEKLYAATGQEFEYAEARQNRGLVAYSRGDLPAALRYLDEAGRRFTAVGVVWPDLAIDRCGVLLAAGLAAEALTEMDQAIAAMEAGSGTATKRGELWFAAATAALAAGDPAAAEERAERARRLFSAQRREWWSVRSSMVLLDARYQAGERGEGLLRRVSAVARRLDALGASEASAAHLLAGRLALAAGRSRAADRQLELAGRHSKDAPPIARSSAWLGKALRAEARGDVRGMLAACGRGLDALDEQRLAMGATELRALATGQGSELAGLALRHALRRGDAGRLLTWSERWRATALGVPPVRSSDQHLIAELAALRDVARRVDADPSLEKERRRLERAVRDRTLRAHAGPRRRGVVRFDVAEVVAALGETVLVELVEVDGVLHAVVVRDGRITHHEVGPLAAAALEVERSRFHLRRLAHARPLGGRVDGVAENAARPMGGRGGGGGPSLDVLGTRLGNAVLGAALDGVGERAVVLVPPGRLQALPWGLVPRLAERVVNVVPSVAAWLRARRVRPPADRRVVLVLGPGLSAGRTEVMRLAEQYPDATVLADGDATAEKVLRELDGAWIAHIAAHGTFRADSPLFSSLRLDDGPLTVYDFERLRRAPYRMVLSSCDSGLAKPVGADELLGLSSSLIPLGAAGILASVVPVNDPATAPLMLAVHDNLRAGHSLASAFAAARREARGDPVAEAAARSFVALGA</sequence>
<dbReference type="EMBL" id="JACHNF010000001">
    <property type="protein sequence ID" value="MBB5977802.1"/>
    <property type="molecule type" value="Genomic_DNA"/>
</dbReference>
<protein>
    <submittedName>
        <fullName evidence="2">Tetratricopeptide (TPR) repeat protein</fullName>
    </submittedName>
</protein>
<comment type="caution">
    <text evidence="2">The sequence shown here is derived from an EMBL/GenBank/DDBJ whole genome shotgun (WGS) entry which is preliminary data.</text>
</comment>
<dbReference type="InterPro" id="IPR019734">
    <property type="entry name" value="TPR_rpt"/>
</dbReference>
<evidence type="ECO:0000313" key="3">
    <source>
        <dbReference type="Proteomes" id="UP000558997"/>
    </source>
</evidence>
<gene>
    <name evidence="2" type="ORF">HDA44_001143</name>
</gene>
<name>A0A841DH24_9ACTN</name>
<dbReference type="Pfam" id="PF12770">
    <property type="entry name" value="CHAT"/>
    <property type="match status" value="1"/>
</dbReference>
<dbReference type="InterPro" id="IPR011990">
    <property type="entry name" value="TPR-like_helical_dom_sf"/>
</dbReference>
<accession>A0A841DH24</accession>
<dbReference type="InterPro" id="IPR024983">
    <property type="entry name" value="CHAT_dom"/>
</dbReference>
<organism evidence="2 3">
    <name type="scientific">Kribbella solani</name>
    <dbReference type="NCBI Taxonomy" id="236067"/>
    <lineage>
        <taxon>Bacteria</taxon>
        <taxon>Bacillati</taxon>
        <taxon>Actinomycetota</taxon>
        <taxon>Actinomycetes</taxon>
        <taxon>Propionibacteriales</taxon>
        <taxon>Kribbellaceae</taxon>
        <taxon>Kribbella</taxon>
    </lineage>
</organism>
<proteinExistence type="predicted"/>
<dbReference type="Gene3D" id="1.25.40.10">
    <property type="entry name" value="Tetratricopeptide repeat domain"/>
    <property type="match status" value="2"/>
</dbReference>
<dbReference type="Proteomes" id="UP000558997">
    <property type="component" value="Unassembled WGS sequence"/>
</dbReference>